<comment type="subcellular location">
    <subcellularLocation>
        <location evidence="10">Cytoplasm</location>
    </subcellularLocation>
</comment>
<evidence type="ECO:0000256" key="3">
    <source>
        <dbReference type="ARBA" id="ARBA00022723"/>
    </source>
</evidence>
<keyword evidence="14" id="KW-1185">Reference proteome</keyword>
<evidence type="ECO:0000256" key="8">
    <source>
        <dbReference type="ARBA" id="ARBA00022884"/>
    </source>
</evidence>
<dbReference type="CDD" id="cd04466">
    <property type="entry name" value="S1_YloQ_GTPase"/>
    <property type="match status" value="1"/>
</dbReference>
<gene>
    <name evidence="10 13" type="primary">rsgA</name>
    <name evidence="13" type="ORF">CKA81_07140</name>
</gene>
<feature type="binding site" evidence="10">
    <location>
        <position position="256"/>
    </location>
    <ligand>
        <name>Zn(2+)</name>
        <dbReference type="ChEBI" id="CHEBI:29105"/>
    </ligand>
</feature>
<keyword evidence="7 10" id="KW-0862">Zinc</keyword>
<keyword evidence="3 10" id="KW-0479">Metal-binding</keyword>
<feature type="binding site" evidence="10">
    <location>
        <position position="269"/>
    </location>
    <ligand>
        <name>Zn(2+)</name>
        <dbReference type="ChEBI" id="CHEBI:29105"/>
    </ligand>
</feature>
<dbReference type="InterPro" id="IPR010914">
    <property type="entry name" value="RsgA_GTPase_dom"/>
</dbReference>
<evidence type="ECO:0000259" key="11">
    <source>
        <dbReference type="PROSITE" id="PS50936"/>
    </source>
</evidence>
<evidence type="ECO:0000313" key="13">
    <source>
        <dbReference type="EMBL" id="QAA93638.1"/>
    </source>
</evidence>
<dbReference type="InterPro" id="IPR031944">
    <property type="entry name" value="RsgA_N"/>
</dbReference>
<keyword evidence="5 10" id="KW-0547">Nucleotide-binding</keyword>
<dbReference type="NCBIfam" id="TIGR00157">
    <property type="entry name" value="ribosome small subunit-dependent GTPase A"/>
    <property type="match status" value="1"/>
</dbReference>
<dbReference type="KEGG" id="pus:CKA81_07140"/>
<evidence type="ECO:0000256" key="1">
    <source>
        <dbReference type="ARBA" id="ARBA00022490"/>
    </source>
</evidence>
<dbReference type="PROSITE" id="PS51721">
    <property type="entry name" value="G_CP"/>
    <property type="match status" value="1"/>
</dbReference>
<dbReference type="InterPro" id="IPR027417">
    <property type="entry name" value="P-loop_NTPase"/>
</dbReference>
<organism evidence="13 14">
    <name type="scientific">Pollutimonas thiosulfatoxidans</name>
    <dbReference type="NCBI Taxonomy" id="2028345"/>
    <lineage>
        <taxon>Bacteria</taxon>
        <taxon>Pseudomonadati</taxon>
        <taxon>Pseudomonadota</taxon>
        <taxon>Betaproteobacteria</taxon>
        <taxon>Burkholderiales</taxon>
        <taxon>Alcaligenaceae</taxon>
        <taxon>Pollutimonas</taxon>
    </lineage>
</organism>
<keyword evidence="8 10" id="KW-0694">RNA-binding</keyword>
<dbReference type="InterPro" id="IPR012340">
    <property type="entry name" value="NA-bd_OB-fold"/>
</dbReference>
<name>A0A410GBH5_9BURK</name>
<dbReference type="OrthoDB" id="9809485at2"/>
<feature type="binding site" evidence="10">
    <location>
        <begin position="173"/>
        <end position="181"/>
    </location>
    <ligand>
        <name>GTP</name>
        <dbReference type="ChEBI" id="CHEBI:37565"/>
    </ligand>
</feature>
<evidence type="ECO:0000259" key="12">
    <source>
        <dbReference type="PROSITE" id="PS51721"/>
    </source>
</evidence>
<dbReference type="SUPFAM" id="SSF52540">
    <property type="entry name" value="P-loop containing nucleoside triphosphate hydrolases"/>
    <property type="match status" value="1"/>
</dbReference>
<accession>A0A410GBH5</accession>
<evidence type="ECO:0000256" key="2">
    <source>
        <dbReference type="ARBA" id="ARBA00022517"/>
    </source>
</evidence>
<reference evidence="13 14" key="1">
    <citation type="submission" date="2017-08" db="EMBL/GenBank/DDBJ databases">
        <authorList>
            <person name="Park S.-J."/>
            <person name="Kim H."/>
        </authorList>
    </citation>
    <scope>NUCLEOTIDE SEQUENCE [LARGE SCALE GENOMIC DNA]</scope>
    <source>
        <strain evidence="14">ye3</strain>
    </source>
</reference>
<dbReference type="GO" id="GO:0046872">
    <property type="term" value="F:metal ion binding"/>
    <property type="evidence" value="ECO:0007669"/>
    <property type="project" value="UniProtKB-KW"/>
</dbReference>
<evidence type="ECO:0000256" key="5">
    <source>
        <dbReference type="ARBA" id="ARBA00022741"/>
    </source>
</evidence>
<comment type="similarity">
    <text evidence="10">Belongs to the TRAFAC class YlqF/YawG GTPase family. RsgA subfamily.</text>
</comment>
<dbReference type="Proteomes" id="UP000283474">
    <property type="component" value="Chromosome"/>
</dbReference>
<evidence type="ECO:0000313" key="14">
    <source>
        <dbReference type="Proteomes" id="UP000283474"/>
    </source>
</evidence>
<dbReference type="Gene3D" id="1.10.40.50">
    <property type="entry name" value="Probable gtpase engc, domain 3"/>
    <property type="match status" value="1"/>
</dbReference>
<evidence type="ECO:0000256" key="6">
    <source>
        <dbReference type="ARBA" id="ARBA00022801"/>
    </source>
</evidence>
<sequence>MDKATALRGRIIAAHGRHYTVELTDGSVRKCFPRGKKAGATVGDQVLISPQGEREGAIDEVLPRRNLLYRSDDMRTKQFAANVDQLLIVVAPEPLFSDDLLGRALVAARSADIEPVILLNKVDLQDALPRARQRLDKLANAGIPIIELSAYAPDELRAILHPLLKDRCSLLLGQSGMGKSTLLNVLVPDAGAHTQAHSEALGAGKHTTTSTRLYHLPDGSGDIIDSPGFQAFGLYHLNATDIERGFPEFVDGIAHCRYYNCTHRHEPGCGVLAALERGDIPVERHELYKRILAENEAQGRY</sequence>
<dbReference type="AlphaFoldDB" id="A0A410GBH5"/>
<dbReference type="PANTHER" id="PTHR32120:SF11">
    <property type="entry name" value="SMALL RIBOSOMAL SUBUNIT BIOGENESIS GTPASE RSGA 1, MITOCHONDRIAL-RELATED"/>
    <property type="match status" value="1"/>
</dbReference>
<dbReference type="GO" id="GO:0042274">
    <property type="term" value="P:ribosomal small subunit biogenesis"/>
    <property type="evidence" value="ECO:0007669"/>
    <property type="project" value="UniProtKB-UniRule"/>
</dbReference>
<dbReference type="GO" id="GO:0005525">
    <property type="term" value="F:GTP binding"/>
    <property type="evidence" value="ECO:0007669"/>
    <property type="project" value="UniProtKB-UniRule"/>
</dbReference>
<evidence type="ECO:0000256" key="7">
    <source>
        <dbReference type="ARBA" id="ARBA00022833"/>
    </source>
</evidence>
<keyword evidence="9 10" id="KW-0342">GTP-binding</keyword>
<comment type="function">
    <text evidence="10">One of several proteins that assist in the late maturation steps of the functional core of the 30S ribosomal subunit. Helps release RbfA from mature subunits. May play a role in the assembly of ribosomal proteins into the subunit. Circularly permuted GTPase that catalyzes slow GTP hydrolysis, GTPase activity is stimulated by the 30S ribosomal subunit.</text>
</comment>
<dbReference type="InterPro" id="IPR004881">
    <property type="entry name" value="Ribosome_biogen_GTPase_RsgA"/>
</dbReference>
<comment type="subunit">
    <text evidence="10">Monomer. Associates with 30S ribosomal subunit, binds 16S rRNA.</text>
</comment>
<protein>
    <recommendedName>
        <fullName evidence="10">Small ribosomal subunit biogenesis GTPase RsgA</fullName>
        <ecNumber evidence="10">3.6.1.-</ecNumber>
    </recommendedName>
</protein>
<dbReference type="Gene3D" id="3.40.50.300">
    <property type="entry name" value="P-loop containing nucleotide triphosphate hydrolases"/>
    <property type="match status" value="1"/>
</dbReference>
<evidence type="ECO:0000256" key="10">
    <source>
        <dbReference type="HAMAP-Rule" id="MF_01820"/>
    </source>
</evidence>
<comment type="cofactor">
    <cofactor evidence="10">
        <name>Zn(2+)</name>
        <dbReference type="ChEBI" id="CHEBI:29105"/>
    </cofactor>
    <text evidence="10">Binds 1 zinc ion per subunit.</text>
</comment>
<dbReference type="EC" id="3.6.1.-" evidence="10"/>
<dbReference type="PROSITE" id="PS50936">
    <property type="entry name" value="ENGC_GTPASE"/>
    <property type="match status" value="1"/>
</dbReference>
<feature type="domain" description="EngC GTPase" evidence="11">
    <location>
        <begin position="81"/>
        <end position="230"/>
    </location>
</feature>
<keyword evidence="6 10" id="KW-0378">Hydrolase</keyword>
<proteinExistence type="inferred from homology"/>
<dbReference type="CDD" id="cd01854">
    <property type="entry name" value="YjeQ_EngC"/>
    <property type="match status" value="1"/>
</dbReference>
<keyword evidence="2 10" id="KW-0690">Ribosome biogenesis</keyword>
<feature type="binding site" evidence="10">
    <location>
        <begin position="120"/>
        <end position="123"/>
    </location>
    <ligand>
        <name>GTP</name>
        <dbReference type="ChEBI" id="CHEBI:37565"/>
    </ligand>
</feature>
<feature type="domain" description="CP-type G" evidence="12">
    <location>
        <begin position="65"/>
        <end position="232"/>
    </location>
</feature>
<dbReference type="GO" id="GO:0003924">
    <property type="term" value="F:GTPase activity"/>
    <property type="evidence" value="ECO:0007669"/>
    <property type="project" value="UniProtKB-UniRule"/>
</dbReference>
<dbReference type="EMBL" id="CP022987">
    <property type="protein sequence ID" value="QAA93638.1"/>
    <property type="molecule type" value="Genomic_DNA"/>
</dbReference>
<dbReference type="Pfam" id="PF03193">
    <property type="entry name" value="RsgA_GTPase"/>
    <property type="match status" value="1"/>
</dbReference>
<dbReference type="GO" id="GO:0005737">
    <property type="term" value="C:cytoplasm"/>
    <property type="evidence" value="ECO:0007669"/>
    <property type="project" value="UniProtKB-SubCell"/>
</dbReference>
<keyword evidence="4 10" id="KW-0699">rRNA-binding</keyword>
<dbReference type="RefSeq" id="WP_128354681.1">
    <property type="nucleotide sequence ID" value="NZ_CP022987.1"/>
</dbReference>
<evidence type="ECO:0000256" key="4">
    <source>
        <dbReference type="ARBA" id="ARBA00022730"/>
    </source>
</evidence>
<dbReference type="HAMAP" id="MF_01820">
    <property type="entry name" value="GTPase_RsgA"/>
    <property type="match status" value="1"/>
</dbReference>
<evidence type="ECO:0000256" key="9">
    <source>
        <dbReference type="ARBA" id="ARBA00023134"/>
    </source>
</evidence>
<dbReference type="Gene3D" id="2.40.50.140">
    <property type="entry name" value="Nucleic acid-binding proteins"/>
    <property type="match status" value="1"/>
</dbReference>
<feature type="binding site" evidence="10">
    <location>
        <position position="261"/>
    </location>
    <ligand>
        <name>Zn(2+)</name>
        <dbReference type="ChEBI" id="CHEBI:29105"/>
    </ligand>
</feature>
<dbReference type="SUPFAM" id="SSF50249">
    <property type="entry name" value="Nucleic acid-binding proteins"/>
    <property type="match status" value="1"/>
</dbReference>
<keyword evidence="1 10" id="KW-0963">Cytoplasm</keyword>
<feature type="binding site" evidence="10">
    <location>
        <position position="263"/>
    </location>
    <ligand>
        <name>Zn(2+)</name>
        <dbReference type="ChEBI" id="CHEBI:29105"/>
    </ligand>
</feature>
<dbReference type="PANTHER" id="PTHR32120">
    <property type="entry name" value="SMALL RIBOSOMAL SUBUNIT BIOGENESIS GTPASE RSGA"/>
    <property type="match status" value="1"/>
</dbReference>
<dbReference type="InterPro" id="IPR030378">
    <property type="entry name" value="G_CP_dom"/>
</dbReference>
<dbReference type="GO" id="GO:0019843">
    <property type="term" value="F:rRNA binding"/>
    <property type="evidence" value="ECO:0007669"/>
    <property type="project" value="UniProtKB-KW"/>
</dbReference>